<dbReference type="PANTHER" id="PTHR42982:SF1">
    <property type="entry name" value="SEC-INDEPENDENT PROTEIN TRANSLOCASE PROTEIN TATA"/>
    <property type="match status" value="1"/>
</dbReference>
<dbReference type="InterPro" id="IPR006312">
    <property type="entry name" value="TatA/E"/>
</dbReference>
<keyword evidence="4 10" id="KW-0812">Transmembrane</keyword>
<evidence type="ECO:0000256" key="8">
    <source>
        <dbReference type="ARBA" id="ARBA00023136"/>
    </source>
</evidence>
<feature type="region of interest" description="Disordered" evidence="9">
    <location>
        <begin position="47"/>
        <end position="66"/>
    </location>
</feature>
<dbReference type="Proteomes" id="UP001500542">
    <property type="component" value="Unassembled WGS sequence"/>
</dbReference>
<evidence type="ECO:0000256" key="4">
    <source>
        <dbReference type="ARBA" id="ARBA00022692"/>
    </source>
</evidence>
<keyword evidence="8 10" id="KW-0472">Membrane</keyword>
<organism evidence="11 12">
    <name type="scientific">Kribbella koreensis</name>
    <dbReference type="NCBI Taxonomy" id="57909"/>
    <lineage>
        <taxon>Bacteria</taxon>
        <taxon>Bacillati</taxon>
        <taxon>Actinomycetota</taxon>
        <taxon>Actinomycetes</taxon>
        <taxon>Propionibacteriales</taxon>
        <taxon>Kribbellaceae</taxon>
        <taxon>Kribbella</taxon>
    </lineage>
</organism>
<keyword evidence="12" id="KW-1185">Reference proteome</keyword>
<evidence type="ECO:0000256" key="3">
    <source>
        <dbReference type="ARBA" id="ARBA00022475"/>
    </source>
</evidence>
<evidence type="ECO:0000313" key="12">
    <source>
        <dbReference type="Proteomes" id="UP001500542"/>
    </source>
</evidence>
<accession>A0ABP4C9T6</accession>
<evidence type="ECO:0000256" key="7">
    <source>
        <dbReference type="ARBA" id="ARBA00023010"/>
    </source>
</evidence>
<keyword evidence="5" id="KW-0653">Protein transport</keyword>
<evidence type="ECO:0000256" key="9">
    <source>
        <dbReference type="SAM" id="MobiDB-lite"/>
    </source>
</evidence>
<keyword evidence="2" id="KW-0813">Transport</keyword>
<evidence type="ECO:0000256" key="6">
    <source>
        <dbReference type="ARBA" id="ARBA00022989"/>
    </source>
</evidence>
<name>A0ABP4C9T6_9ACTN</name>
<proteinExistence type="predicted"/>
<keyword evidence="6 10" id="KW-1133">Transmembrane helix</keyword>
<dbReference type="Pfam" id="PF02416">
    <property type="entry name" value="TatA_B_E"/>
    <property type="match status" value="1"/>
</dbReference>
<dbReference type="NCBIfam" id="TIGR01411">
    <property type="entry name" value="tatAE"/>
    <property type="match status" value="1"/>
</dbReference>
<reference evidence="12" key="1">
    <citation type="journal article" date="2019" name="Int. J. Syst. Evol. Microbiol.">
        <title>The Global Catalogue of Microorganisms (GCM) 10K type strain sequencing project: providing services to taxonomists for standard genome sequencing and annotation.</title>
        <authorList>
            <consortium name="The Broad Institute Genomics Platform"/>
            <consortium name="The Broad Institute Genome Sequencing Center for Infectious Disease"/>
            <person name="Wu L."/>
            <person name="Ma J."/>
        </authorList>
    </citation>
    <scope>NUCLEOTIDE SEQUENCE [LARGE SCALE GENOMIC DNA]</scope>
    <source>
        <strain evidence="12">JCM 10977</strain>
    </source>
</reference>
<sequence>MASLLALPEGGEWIVLLVIVVLVFGANKLPDLTRNVGKALVEFRKISEKPEPQDKPQTTDEQKPQL</sequence>
<evidence type="ECO:0000256" key="2">
    <source>
        <dbReference type="ARBA" id="ARBA00022448"/>
    </source>
</evidence>
<dbReference type="RefSeq" id="WP_343983501.1">
    <property type="nucleotide sequence ID" value="NZ_BAAAHK010000024.1"/>
</dbReference>
<evidence type="ECO:0000313" key="11">
    <source>
        <dbReference type="EMBL" id="GAA0962516.1"/>
    </source>
</evidence>
<evidence type="ECO:0008006" key="13">
    <source>
        <dbReference type="Google" id="ProtNLM"/>
    </source>
</evidence>
<dbReference type="EMBL" id="BAAAHK010000024">
    <property type="protein sequence ID" value="GAA0962516.1"/>
    <property type="molecule type" value="Genomic_DNA"/>
</dbReference>
<evidence type="ECO:0000256" key="10">
    <source>
        <dbReference type="SAM" id="Phobius"/>
    </source>
</evidence>
<dbReference type="InterPro" id="IPR003369">
    <property type="entry name" value="TatA/B/E"/>
</dbReference>
<comment type="caution">
    <text evidence="11">The sequence shown here is derived from an EMBL/GenBank/DDBJ whole genome shotgun (WGS) entry which is preliminary data.</text>
</comment>
<feature type="transmembrane region" description="Helical" evidence="10">
    <location>
        <begin position="13"/>
        <end position="30"/>
    </location>
</feature>
<gene>
    <name evidence="11" type="ORF">GCM10009554_80540</name>
</gene>
<protein>
    <recommendedName>
        <fullName evidence="13">Sec-independent protein translocase protein TatA</fullName>
    </recommendedName>
</protein>
<keyword evidence="3" id="KW-1003">Cell membrane</keyword>
<comment type="subcellular location">
    <subcellularLocation>
        <location evidence="1">Cell membrane</location>
        <topology evidence="1">Single-pass membrane protein</topology>
    </subcellularLocation>
</comment>
<keyword evidence="7" id="KW-0811">Translocation</keyword>
<evidence type="ECO:0000256" key="5">
    <source>
        <dbReference type="ARBA" id="ARBA00022927"/>
    </source>
</evidence>
<dbReference type="PANTHER" id="PTHR42982">
    <property type="entry name" value="SEC-INDEPENDENT PROTEIN TRANSLOCASE PROTEIN TATA"/>
    <property type="match status" value="1"/>
</dbReference>
<dbReference type="Gene3D" id="1.20.5.3310">
    <property type="match status" value="1"/>
</dbReference>
<evidence type="ECO:0000256" key="1">
    <source>
        <dbReference type="ARBA" id="ARBA00004162"/>
    </source>
</evidence>